<gene>
    <name evidence="2" type="ORF">AMTR_s00006p00268410</name>
</gene>
<feature type="compositionally biased region" description="Basic and acidic residues" evidence="1">
    <location>
        <begin position="57"/>
        <end position="77"/>
    </location>
</feature>
<proteinExistence type="predicted"/>
<feature type="region of interest" description="Disordered" evidence="1">
    <location>
        <begin position="57"/>
        <end position="84"/>
    </location>
</feature>
<dbReference type="EMBL" id="KI393980">
    <property type="protein sequence ID" value="ERN05915.1"/>
    <property type="molecule type" value="Genomic_DNA"/>
</dbReference>
<evidence type="ECO:0000313" key="2">
    <source>
        <dbReference type="EMBL" id="ERN05915.1"/>
    </source>
</evidence>
<sequence>GALYRWEREKIRATGKFPANQTRFLPATLCPSFNAEGVISLRVKFLHKRGPKLLSENGRRCWRDGDEAKRSKGGGDKGEEEGTIFEQSRQLTIEETKQKFNILGLQKMAD</sequence>
<organism evidence="2 3">
    <name type="scientific">Amborella trichopoda</name>
    <dbReference type="NCBI Taxonomy" id="13333"/>
    <lineage>
        <taxon>Eukaryota</taxon>
        <taxon>Viridiplantae</taxon>
        <taxon>Streptophyta</taxon>
        <taxon>Embryophyta</taxon>
        <taxon>Tracheophyta</taxon>
        <taxon>Spermatophyta</taxon>
        <taxon>Magnoliopsida</taxon>
        <taxon>Amborellales</taxon>
        <taxon>Amborellaceae</taxon>
        <taxon>Amborella</taxon>
    </lineage>
</organism>
<dbReference type="Gramene" id="ERN05915">
    <property type="protein sequence ID" value="ERN05915"/>
    <property type="gene ID" value="AMTR_s00006p00268410"/>
</dbReference>
<dbReference type="Proteomes" id="UP000017836">
    <property type="component" value="Unassembled WGS sequence"/>
</dbReference>
<accession>W1PFS0</accession>
<evidence type="ECO:0000256" key="1">
    <source>
        <dbReference type="SAM" id="MobiDB-lite"/>
    </source>
</evidence>
<evidence type="ECO:0000313" key="3">
    <source>
        <dbReference type="Proteomes" id="UP000017836"/>
    </source>
</evidence>
<dbReference type="AlphaFoldDB" id="W1PFS0"/>
<name>W1PFS0_AMBTC</name>
<feature type="non-terminal residue" evidence="2">
    <location>
        <position position="1"/>
    </location>
</feature>
<protein>
    <submittedName>
        <fullName evidence="2">Uncharacterized protein</fullName>
    </submittedName>
</protein>
<reference evidence="3" key="1">
    <citation type="journal article" date="2013" name="Science">
        <title>The Amborella genome and the evolution of flowering plants.</title>
        <authorList>
            <consortium name="Amborella Genome Project"/>
        </authorList>
    </citation>
    <scope>NUCLEOTIDE SEQUENCE [LARGE SCALE GENOMIC DNA]</scope>
</reference>
<keyword evidence="3" id="KW-1185">Reference proteome</keyword>
<dbReference type="HOGENOM" id="CLU_2177463_0_0_1"/>